<keyword evidence="2" id="KW-1185">Reference proteome</keyword>
<dbReference type="Proteomes" id="UP000054558">
    <property type="component" value="Unassembled WGS sequence"/>
</dbReference>
<evidence type="ECO:0008006" key="3">
    <source>
        <dbReference type="Google" id="ProtNLM"/>
    </source>
</evidence>
<reference evidence="1 2" key="1">
    <citation type="journal article" date="2014" name="Nat. Commun.">
        <title>Klebsormidium flaccidum genome reveals primary factors for plant terrestrial adaptation.</title>
        <authorList>
            <person name="Hori K."/>
            <person name="Maruyama F."/>
            <person name="Fujisawa T."/>
            <person name="Togashi T."/>
            <person name="Yamamoto N."/>
            <person name="Seo M."/>
            <person name="Sato S."/>
            <person name="Yamada T."/>
            <person name="Mori H."/>
            <person name="Tajima N."/>
            <person name="Moriyama T."/>
            <person name="Ikeuchi M."/>
            <person name="Watanabe M."/>
            <person name="Wada H."/>
            <person name="Kobayashi K."/>
            <person name="Saito M."/>
            <person name="Masuda T."/>
            <person name="Sasaki-Sekimoto Y."/>
            <person name="Mashiguchi K."/>
            <person name="Awai K."/>
            <person name="Shimojima M."/>
            <person name="Masuda S."/>
            <person name="Iwai M."/>
            <person name="Nobusawa T."/>
            <person name="Narise T."/>
            <person name="Kondo S."/>
            <person name="Saito H."/>
            <person name="Sato R."/>
            <person name="Murakawa M."/>
            <person name="Ihara Y."/>
            <person name="Oshima-Yamada Y."/>
            <person name="Ohtaka K."/>
            <person name="Satoh M."/>
            <person name="Sonobe K."/>
            <person name="Ishii M."/>
            <person name="Ohtani R."/>
            <person name="Kanamori-Sato M."/>
            <person name="Honoki R."/>
            <person name="Miyazaki D."/>
            <person name="Mochizuki H."/>
            <person name="Umetsu J."/>
            <person name="Higashi K."/>
            <person name="Shibata D."/>
            <person name="Kamiya Y."/>
            <person name="Sato N."/>
            <person name="Nakamura Y."/>
            <person name="Tabata S."/>
            <person name="Ida S."/>
            <person name="Kurokawa K."/>
            <person name="Ohta H."/>
        </authorList>
    </citation>
    <scope>NUCLEOTIDE SEQUENCE [LARGE SCALE GENOMIC DNA]</scope>
    <source>
        <strain evidence="1 2">NIES-2285</strain>
    </source>
</reference>
<accession>A0A1Y1IS25</accession>
<sequence length="149" mass="16128">MWARPVFFRSSNVSVHAGAPGETVQVDPASLDAFLASLPSELAKKVYTVALQKPLGIYFKDANDGVVVDEVAEGGHADGFNKSVHNKTRIQSGDRLLATTAFPSEGQFRTQQPIVFPTSGEKFDTVIAAIQSNTCARCYITLVLEHMQS</sequence>
<dbReference type="OrthoDB" id="530584at2759"/>
<evidence type="ECO:0000313" key="2">
    <source>
        <dbReference type="Proteomes" id="UP000054558"/>
    </source>
</evidence>
<organism evidence="1 2">
    <name type="scientific">Klebsormidium nitens</name>
    <name type="common">Green alga</name>
    <name type="synonym">Ulothrix nitens</name>
    <dbReference type="NCBI Taxonomy" id="105231"/>
    <lineage>
        <taxon>Eukaryota</taxon>
        <taxon>Viridiplantae</taxon>
        <taxon>Streptophyta</taxon>
        <taxon>Klebsormidiophyceae</taxon>
        <taxon>Klebsormidiales</taxon>
        <taxon>Klebsormidiaceae</taxon>
        <taxon>Klebsormidium</taxon>
    </lineage>
</organism>
<dbReference type="AlphaFoldDB" id="A0A1Y1IS25"/>
<proteinExistence type="predicted"/>
<name>A0A1Y1IS25_KLENI</name>
<protein>
    <recommendedName>
        <fullName evidence="3">PDZ domain-containing protein</fullName>
    </recommendedName>
</protein>
<gene>
    <name evidence="1" type="ORF">KFL_008020060</name>
</gene>
<evidence type="ECO:0000313" key="1">
    <source>
        <dbReference type="EMBL" id="GAQ91536.1"/>
    </source>
</evidence>
<dbReference type="EMBL" id="DF237751">
    <property type="protein sequence ID" value="GAQ91536.1"/>
    <property type="molecule type" value="Genomic_DNA"/>
</dbReference>